<organism evidence="3 4">
    <name type="scientific">Pseudomonas bharatica CSV86</name>
    <dbReference type="NCBI Taxonomy" id="1005395"/>
    <lineage>
        <taxon>Bacteria</taxon>
        <taxon>Pseudomonadati</taxon>
        <taxon>Pseudomonadota</taxon>
        <taxon>Gammaproteobacteria</taxon>
        <taxon>Pseudomonadales</taxon>
        <taxon>Pseudomonadaceae</taxon>
        <taxon>Pseudomonas</taxon>
        <taxon>Pseudomonas bharatica</taxon>
    </lineage>
</organism>
<proteinExistence type="predicted"/>
<dbReference type="OrthoDB" id="7006603at2"/>
<evidence type="ECO:0000313" key="4">
    <source>
        <dbReference type="Proteomes" id="UP000010448"/>
    </source>
</evidence>
<protein>
    <submittedName>
        <fullName evidence="3">Uncharacterized protein</fullName>
    </submittedName>
</protein>
<sequence length="1066" mass="116845">MSFDLQFNFGLDLDASTREADPLSSGGCRLCERQGLPILPLRAAYAPEPWHTQALPLTRGSEVKAVRMHIGQPRTLRRGFLYVLLDRREWQAYQITPEGMLRQFPPYEIPREEPAPIPLRCIRADHDMPAAFINIDTDKFSTAWLAIANDPWPETVLDAYLRDGAAGGRKFGERFYKLDLKTARDDPASVGFAMTELNLQTEKILEYAQSIAGDFRSVHGFYGRNQRLRAFRGYIRTLIQREKLPNGVLALVLPDPVGMVQELNAQRLARCQAMQEWRAEPQRNLEFFTSQALLGIRDVQLERAEERAIEEATAAVEARNQYNASPQSYRSPLPSLDLEQEKQRRIAEAQTDAGERLGDRYDEPARKHFQDHYQKTLADWQRIIDDVGRPYAEHHDGAAFQLAALNDYSISTQESTKAFTRMLAMCQVGGPTDLVEDGRIGPTQRLWKNQLENRDSLYYQALLAKDTVLLEQLTDDLLKDERTRIYHSIKSYIDTPQGRQLMVEPVQNAIGDLLAAGATASYALGKQLSKEARALVGHLHREALLRFNGVQVTQLTISLKVGEYLSLLNEVLYEGTERVIAQLDRQFRKPAERKVRAMLLKGQFTPALANSHSRLIDIKVWTLESAESLQSRLDTLRVGLGDGIDDALRHVSIGSTALTGTMDDLARNLTVNAEVARLLARDSMRSLRTAAQATGNGKVNLALALGSLWFQQDALLRSYEGLLKSVGDGDAEAAAAVMSASVGVMGAGVEVVGATVHILRPDLTTRVIGVTGAVEQLAMGARIVQYGGALVAMASAVEGVQYALAAGRAGKVGDQEASEVYSGAAVSAGLSAVLGIGGSLAPASLALAPLGFAVLLGLVAYGLAVLAKKLESDPVELWARCSLWGLPEAQRRWAKPEDMDIATAALNAALLGMTADAAININTEQTGGVPVGDAVPAGIFLDYKVVLPGYKANASNYEWTLQVFRIGAHSGEIIARGREGGVSEPLPAPASKNPDYHPETSAPVIRYDAEAETLEIKGSISFFGSLSIHALELEVSYWPDKSDEAGVARLIVKEDKISKWRGWSFV</sequence>
<keyword evidence="2" id="KW-0812">Transmembrane</keyword>
<accession>L1M898</accession>
<feature type="region of interest" description="Disordered" evidence="1">
    <location>
        <begin position="979"/>
        <end position="999"/>
    </location>
</feature>
<dbReference type="Proteomes" id="UP000010448">
    <property type="component" value="Unassembled WGS sequence"/>
</dbReference>
<name>L1M898_9PSED</name>
<evidence type="ECO:0000256" key="1">
    <source>
        <dbReference type="SAM" id="MobiDB-lite"/>
    </source>
</evidence>
<evidence type="ECO:0000256" key="2">
    <source>
        <dbReference type="SAM" id="Phobius"/>
    </source>
</evidence>
<keyword evidence="4" id="KW-1185">Reference proteome</keyword>
<dbReference type="InterPro" id="IPR046864">
    <property type="entry name" value="VasX_N"/>
</dbReference>
<gene>
    <name evidence="3" type="ORF">CSV86_022510</name>
</gene>
<dbReference type="CDD" id="cd20707">
    <property type="entry name" value="MIX_III"/>
    <property type="match status" value="1"/>
</dbReference>
<keyword evidence="2" id="KW-0472">Membrane</keyword>
<dbReference type="EMBL" id="AMWJ02000002">
    <property type="protein sequence ID" value="NNJ17753.1"/>
    <property type="molecule type" value="Genomic_DNA"/>
</dbReference>
<dbReference type="eggNOG" id="COG2268">
    <property type="taxonomic scope" value="Bacteria"/>
</dbReference>
<feature type="compositionally biased region" description="Polar residues" evidence="1">
    <location>
        <begin position="320"/>
        <end position="330"/>
    </location>
</feature>
<feature type="region of interest" description="Disordered" evidence="1">
    <location>
        <begin position="320"/>
        <end position="361"/>
    </location>
</feature>
<keyword evidence="2" id="KW-1133">Transmembrane helix</keyword>
<evidence type="ECO:0000313" key="3">
    <source>
        <dbReference type="EMBL" id="NNJ17753.1"/>
    </source>
</evidence>
<feature type="transmembrane region" description="Helical" evidence="2">
    <location>
        <begin position="846"/>
        <end position="867"/>
    </location>
</feature>
<feature type="compositionally biased region" description="Basic and acidic residues" evidence="1">
    <location>
        <begin position="339"/>
        <end position="361"/>
    </location>
</feature>
<dbReference type="NCBIfam" id="NF041559">
    <property type="entry name" value="BTH_I2691_fam"/>
    <property type="match status" value="1"/>
</dbReference>
<dbReference type="AlphaFoldDB" id="L1M898"/>
<comment type="caution">
    <text evidence="3">The sequence shown here is derived from an EMBL/GenBank/DDBJ whole genome shotgun (WGS) entry which is preliminary data.</text>
</comment>
<dbReference type="InterPro" id="IPR048126">
    <property type="entry name" value="Toxin_VasX"/>
</dbReference>
<reference evidence="3 4" key="1">
    <citation type="journal article" date="2013" name="Genome Announc.">
        <title>Genome Sequence of Naphthalene-Degrading Soil Bacterium Pseudomonas putida CSV86.</title>
        <authorList>
            <person name="Phale P.S."/>
            <person name="Paliwal V."/>
            <person name="Raju S.C."/>
            <person name="Modak A."/>
            <person name="Purohit H.J."/>
        </authorList>
    </citation>
    <scope>NUCLEOTIDE SEQUENCE [LARGE SCALE GENOMIC DNA]</scope>
    <source>
        <strain evidence="3 4">CSV86</strain>
    </source>
</reference>
<dbReference type="Pfam" id="PF20249">
    <property type="entry name" value="VasX_N"/>
    <property type="match status" value="1"/>
</dbReference>
<dbReference type="RefSeq" id="WP_009394286.1">
    <property type="nucleotide sequence ID" value="NZ_AMWJ02000002.1"/>
</dbReference>